<organism evidence="2 3">
    <name type="scientific">Triticum urartu</name>
    <name type="common">Red wild einkorn</name>
    <name type="synonym">Crithodium urartu</name>
    <dbReference type="NCBI Taxonomy" id="4572"/>
    <lineage>
        <taxon>Eukaryota</taxon>
        <taxon>Viridiplantae</taxon>
        <taxon>Streptophyta</taxon>
        <taxon>Embryophyta</taxon>
        <taxon>Tracheophyta</taxon>
        <taxon>Spermatophyta</taxon>
        <taxon>Magnoliopsida</taxon>
        <taxon>Liliopsida</taxon>
        <taxon>Poales</taxon>
        <taxon>Poaceae</taxon>
        <taxon>BOP clade</taxon>
        <taxon>Pooideae</taxon>
        <taxon>Triticodae</taxon>
        <taxon>Triticeae</taxon>
        <taxon>Triticinae</taxon>
        <taxon>Triticum</taxon>
    </lineage>
</organism>
<dbReference type="SUPFAM" id="SSF53098">
    <property type="entry name" value="Ribonuclease H-like"/>
    <property type="match status" value="1"/>
</dbReference>
<evidence type="ECO:0000313" key="2">
    <source>
        <dbReference type="EnsemblPlants" id="TuG1812G0200003800.01.T01"/>
    </source>
</evidence>
<dbReference type="GO" id="GO:0046983">
    <property type="term" value="F:protein dimerization activity"/>
    <property type="evidence" value="ECO:0007669"/>
    <property type="project" value="InterPro"/>
</dbReference>
<dbReference type="Proteomes" id="UP000015106">
    <property type="component" value="Chromosome 1"/>
</dbReference>
<name>A0A8R7PH08_TRIUA</name>
<reference evidence="3" key="1">
    <citation type="journal article" date="2013" name="Nature">
        <title>Draft genome of the wheat A-genome progenitor Triticum urartu.</title>
        <authorList>
            <person name="Ling H.Q."/>
            <person name="Zhao S."/>
            <person name="Liu D."/>
            <person name="Wang J."/>
            <person name="Sun H."/>
            <person name="Zhang C."/>
            <person name="Fan H."/>
            <person name="Li D."/>
            <person name="Dong L."/>
            <person name="Tao Y."/>
            <person name="Gao C."/>
            <person name="Wu H."/>
            <person name="Li Y."/>
            <person name="Cui Y."/>
            <person name="Guo X."/>
            <person name="Zheng S."/>
            <person name="Wang B."/>
            <person name="Yu K."/>
            <person name="Liang Q."/>
            <person name="Yang W."/>
            <person name="Lou X."/>
            <person name="Chen J."/>
            <person name="Feng M."/>
            <person name="Jian J."/>
            <person name="Zhang X."/>
            <person name="Luo G."/>
            <person name="Jiang Y."/>
            <person name="Liu J."/>
            <person name="Wang Z."/>
            <person name="Sha Y."/>
            <person name="Zhang B."/>
            <person name="Wu H."/>
            <person name="Tang D."/>
            <person name="Shen Q."/>
            <person name="Xue P."/>
            <person name="Zou S."/>
            <person name="Wang X."/>
            <person name="Liu X."/>
            <person name="Wang F."/>
            <person name="Yang Y."/>
            <person name="An X."/>
            <person name="Dong Z."/>
            <person name="Zhang K."/>
            <person name="Zhang X."/>
            <person name="Luo M.C."/>
            <person name="Dvorak J."/>
            <person name="Tong Y."/>
            <person name="Wang J."/>
            <person name="Yang H."/>
            <person name="Li Z."/>
            <person name="Wang D."/>
            <person name="Zhang A."/>
            <person name="Wang J."/>
        </authorList>
    </citation>
    <scope>NUCLEOTIDE SEQUENCE</scope>
    <source>
        <strain evidence="3">cv. G1812</strain>
    </source>
</reference>
<dbReference type="Gramene" id="TuG1812G0100004203.01.T01">
    <property type="protein sequence ID" value="TuG1812G0100004203.01.T01"/>
    <property type="gene ID" value="TuG1812G0100004203.01"/>
</dbReference>
<reference evidence="2" key="2">
    <citation type="submission" date="2018-03" db="EMBL/GenBank/DDBJ databases">
        <title>The Triticum urartu genome reveals the dynamic nature of wheat genome evolution.</title>
        <authorList>
            <person name="Ling H."/>
            <person name="Ma B."/>
            <person name="Shi X."/>
            <person name="Liu H."/>
            <person name="Dong L."/>
            <person name="Sun H."/>
            <person name="Cao Y."/>
            <person name="Gao Q."/>
            <person name="Zheng S."/>
            <person name="Li Y."/>
            <person name="Yu Y."/>
            <person name="Du H."/>
            <person name="Qi M."/>
            <person name="Li Y."/>
            <person name="Yu H."/>
            <person name="Cui Y."/>
            <person name="Wang N."/>
            <person name="Chen C."/>
            <person name="Wu H."/>
            <person name="Zhao Y."/>
            <person name="Zhang J."/>
            <person name="Li Y."/>
            <person name="Zhou W."/>
            <person name="Zhang B."/>
            <person name="Hu W."/>
            <person name="Eijk M."/>
            <person name="Tang J."/>
            <person name="Witsenboer H."/>
            <person name="Zhao S."/>
            <person name="Li Z."/>
            <person name="Zhang A."/>
            <person name="Wang D."/>
            <person name="Liang C."/>
        </authorList>
    </citation>
    <scope>NUCLEOTIDE SEQUENCE [LARGE SCALE GENOMIC DNA]</scope>
    <source>
        <strain evidence="2">cv. G1812</strain>
    </source>
</reference>
<evidence type="ECO:0000313" key="3">
    <source>
        <dbReference type="Proteomes" id="UP000015106"/>
    </source>
</evidence>
<dbReference type="AlphaFoldDB" id="A0A8R7PH08"/>
<dbReference type="EnsemblPlants" id="TuG1812G0100004203.01.T01">
    <property type="protein sequence ID" value="TuG1812G0100004203.01.T01"/>
    <property type="gene ID" value="TuG1812G0100004203.01"/>
</dbReference>
<keyword evidence="3" id="KW-1185">Reference proteome</keyword>
<dbReference type="InterPro" id="IPR012337">
    <property type="entry name" value="RNaseH-like_sf"/>
</dbReference>
<feature type="domain" description="HAT C-terminal dimerisation" evidence="1">
    <location>
        <begin position="14"/>
        <end position="55"/>
    </location>
</feature>
<evidence type="ECO:0000259" key="1">
    <source>
        <dbReference type="Pfam" id="PF05699"/>
    </source>
</evidence>
<dbReference type="Proteomes" id="UP000015106">
    <property type="component" value="Chromosome 2"/>
</dbReference>
<protein>
    <recommendedName>
        <fullName evidence="1">HAT C-terminal dimerisation domain-containing protein</fullName>
    </recommendedName>
</protein>
<dbReference type="Pfam" id="PF05699">
    <property type="entry name" value="Dimer_Tnp_hAT"/>
    <property type="match status" value="1"/>
</dbReference>
<proteinExistence type="predicted"/>
<dbReference type="Gramene" id="TuG1812G0200003800.01.T01">
    <property type="protein sequence ID" value="TuG1812G0200003800.01.T01"/>
    <property type="gene ID" value="TuG1812G0200003800.01"/>
</dbReference>
<sequence>MFAKLAASKAITNANFNPGEWWANYGLQTPTLMHMALRILNLTTSSSGCERNWSVFEH</sequence>
<dbReference type="InterPro" id="IPR008906">
    <property type="entry name" value="HATC_C_dom"/>
</dbReference>
<dbReference type="EnsemblPlants" id="TuG1812G0200003800.01.T01">
    <property type="protein sequence ID" value="TuG1812G0200003800.01.T01"/>
    <property type="gene ID" value="TuG1812G0200003800.01"/>
</dbReference>
<reference evidence="2" key="3">
    <citation type="submission" date="2022-06" db="UniProtKB">
        <authorList>
            <consortium name="EnsemblPlants"/>
        </authorList>
    </citation>
    <scope>IDENTIFICATION</scope>
</reference>
<accession>A0A8R7PH08</accession>